<dbReference type="Proteomes" id="UP000514509">
    <property type="component" value="Chromosome"/>
</dbReference>
<gene>
    <name evidence="1" type="ORF">HUW48_04845</name>
</gene>
<reference evidence="1 2" key="2">
    <citation type="submission" date="2020-08" db="EMBL/GenBank/DDBJ databases">
        <title>Adhaeribacter dokdonensis sp. nov., isolated from the rhizosphere of Elymus tsukushiensis, a plant native to the Dokdo Islands, Republic of Korea.</title>
        <authorList>
            <person name="Ghim S.Y."/>
        </authorList>
    </citation>
    <scope>NUCLEOTIDE SEQUENCE [LARGE SCALE GENOMIC DNA]</scope>
    <source>
        <strain evidence="1 2">KUDC8001</strain>
    </source>
</reference>
<organism evidence="1 2">
    <name type="scientific">Adhaeribacter radiodurans</name>
    <dbReference type="NCBI Taxonomy" id="2745197"/>
    <lineage>
        <taxon>Bacteria</taxon>
        <taxon>Pseudomonadati</taxon>
        <taxon>Bacteroidota</taxon>
        <taxon>Cytophagia</taxon>
        <taxon>Cytophagales</taxon>
        <taxon>Hymenobacteraceae</taxon>
        <taxon>Adhaeribacter</taxon>
    </lineage>
</organism>
<evidence type="ECO:0008006" key="3">
    <source>
        <dbReference type="Google" id="ProtNLM"/>
    </source>
</evidence>
<accession>A0A7L7L488</accession>
<dbReference type="KEGG" id="add:HUW48_04845"/>
<dbReference type="AlphaFoldDB" id="A0A7L7L488"/>
<reference evidence="1 2" key="1">
    <citation type="submission" date="2020-06" db="EMBL/GenBank/DDBJ databases">
        <authorList>
            <person name="Hwang Y.J."/>
        </authorList>
    </citation>
    <scope>NUCLEOTIDE SEQUENCE [LARGE SCALE GENOMIC DNA]</scope>
    <source>
        <strain evidence="1 2">KUDC8001</strain>
    </source>
</reference>
<proteinExistence type="predicted"/>
<dbReference type="RefSeq" id="WP_182414600.1">
    <property type="nucleotide sequence ID" value="NZ_CP055153.1"/>
</dbReference>
<protein>
    <recommendedName>
        <fullName evidence="3">DUF2642 domain-containing protein</fullName>
    </recommendedName>
</protein>
<sequence length="75" mass="8659">MGKRQFRISQKEMLSKTNELLGRKVQVILAGNRVLTGSIEDLSASELLLKDARFNLHRILPNDVREVVYDQETLY</sequence>
<evidence type="ECO:0000313" key="2">
    <source>
        <dbReference type="Proteomes" id="UP000514509"/>
    </source>
</evidence>
<keyword evidence="2" id="KW-1185">Reference proteome</keyword>
<evidence type="ECO:0000313" key="1">
    <source>
        <dbReference type="EMBL" id="QMU27405.1"/>
    </source>
</evidence>
<name>A0A7L7L488_9BACT</name>
<dbReference type="EMBL" id="CP055153">
    <property type="protein sequence ID" value="QMU27405.1"/>
    <property type="molecule type" value="Genomic_DNA"/>
</dbReference>